<name>A0A6M0RT36_9CYAN</name>
<dbReference type="Gene3D" id="3.40.190.10">
    <property type="entry name" value="Periplasmic binding protein-like II"/>
    <property type="match status" value="2"/>
</dbReference>
<dbReference type="Proteomes" id="UP000481033">
    <property type="component" value="Unassembled WGS sequence"/>
</dbReference>
<dbReference type="Pfam" id="PF12849">
    <property type="entry name" value="PBP_like_2"/>
    <property type="match status" value="1"/>
</dbReference>
<keyword evidence="1" id="KW-0732">Signal</keyword>
<dbReference type="InterPro" id="IPR032585">
    <property type="entry name" value="DUF4912"/>
</dbReference>
<keyword evidence="5" id="KW-1185">Reference proteome</keyword>
<proteinExistence type="predicted"/>
<evidence type="ECO:0000259" key="3">
    <source>
        <dbReference type="Pfam" id="PF12849"/>
    </source>
</evidence>
<evidence type="ECO:0000313" key="4">
    <source>
        <dbReference type="EMBL" id="NEZ59408.1"/>
    </source>
</evidence>
<protein>
    <submittedName>
        <fullName evidence="4">DUF4912 domain-containing protein</fullName>
    </submittedName>
</protein>
<evidence type="ECO:0000256" key="2">
    <source>
        <dbReference type="SAM" id="MobiDB-lite"/>
    </source>
</evidence>
<accession>A0A6M0RT36</accession>
<dbReference type="InterPro" id="IPR024370">
    <property type="entry name" value="PBP_domain"/>
</dbReference>
<organism evidence="4 5">
    <name type="scientific">Adonisia turfae CCMR0081</name>
    <dbReference type="NCBI Taxonomy" id="2292702"/>
    <lineage>
        <taxon>Bacteria</taxon>
        <taxon>Bacillati</taxon>
        <taxon>Cyanobacteriota</taxon>
        <taxon>Adonisia</taxon>
        <taxon>Adonisia turfae</taxon>
    </lineage>
</organism>
<feature type="region of interest" description="Disordered" evidence="2">
    <location>
        <begin position="830"/>
        <end position="854"/>
    </location>
</feature>
<feature type="domain" description="PBP" evidence="3">
    <location>
        <begin position="50"/>
        <end position="277"/>
    </location>
</feature>
<feature type="region of interest" description="Disordered" evidence="2">
    <location>
        <begin position="287"/>
        <end position="333"/>
    </location>
</feature>
<dbReference type="RefSeq" id="WP_163702347.1">
    <property type="nucleotide sequence ID" value="NZ_QXHD01000004.1"/>
</dbReference>
<dbReference type="Pfam" id="PF16258">
    <property type="entry name" value="DUF4912"/>
    <property type="match status" value="3"/>
</dbReference>
<reference evidence="4 5" key="1">
    <citation type="journal article" date="2020" name="Microb. Ecol.">
        <title>Ecogenomics of the Marine Benthic Filamentous Cyanobacterium Adonisia.</title>
        <authorList>
            <person name="Walter J.M."/>
            <person name="Coutinho F.H."/>
            <person name="Leomil L."/>
            <person name="Hargreaves P.I."/>
            <person name="Campeao M.E."/>
            <person name="Vieira V.V."/>
            <person name="Silva B.S."/>
            <person name="Fistarol G.O."/>
            <person name="Salomon P.S."/>
            <person name="Sawabe T."/>
            <person name="Mino S."/>
            <person name="Hosokawa M."/>
            <person name="Miyashita H."/>
            <person name="Maruyama F."/>
            <person name="van Verk M.C."/>
            <person name="Dutilh B.E."/>
            <person name="Thompson C.C."/>
            <person name="Thompson F.L."/>
        </authorList>
    </citation>
    <scope>NUCLEOTIDE SEQUENCE [LARGE SCALE GENOMIC DNA]</scope>
    <source>
        <strain evidence="4 5">CCMR0081</strain>
    </source>
</reference>
<evidence type="ECO:0000256" key="1">
    <source>
        <dbReference type="ARBA" id="ARBA00022729"/>
    </source>
</evidence>
<dbReference type="SUPFAM" id="SSF53850">
    <property type="entry name" value="Periplasmic binding protein-like II"/>
    <property type="match status" value="1"/>
</dbReference>
<dbReference type="InterPro" id="IPR050811">
    <property type="entry name" value="Phosphate_ABC_transporter"/>
</dbReference>
<feature type="compositionally biased region" description="Polar residues" evidence="2">
    <location>
        <begin position="838"/>
        <end position="854"/>
    </location>
</feature>
<feature type="compositionally biased region" description="Low complexity" evidence="2">
    <location>
        <begin position="294"/>
        <end position="333"/>
    </location>
</feature>
<gene>
    <name evidence="4" type="ORF">DXZ20_27935</name>
</gene>
<sequence>MSLVKFAKIIVATIAVSQVLNESFARQNLFAQSFEAPPESFPIPNALPDGTTLKVDGSTSMRLTNEDLESRFEKQFPNVDVELDTSRTDQAFQALINGDIDILATGRPLTDAEKSQGAIEVPLEQREKLAIIIGPENGFEGDLTFDQFARIFRGDITNWSEVGGPNVPIRLVDRPGYSDTRRAFSTYNVFEGQPFTTGTIADPVSDDETESVISALGADGIGYAVVSQVAERDDVTIIPMHQTLPDDPRYPYSQYRAFVYKEGASPAALAFLGFATTELGEKVPAVGDAASGLDTPTDTPTATSASGNAPTDADTSATAPGTTAADPPAGATTSRETGRFPFWLLPLLAIPLLGGLLWWLLKSGGGAPPASVAESPVQPRMVLTPRNDRHAYAYWEIPQEHLAEVKRQGGETMMLRLYDVTGRSKNSPLPTPTAELPCLESTPDLHLPIEGDGRNYCAEVGYLTNDNQWLPITKSAPIRIPVRPDVKPVASNLSELKAPKPSGQGMAGALGGAVLGGAALAGGAAALGTKLARGKAKPSATAGRMVLTPRNGQNAYAYWEIPKEHLADAQLQGGETLVAKLYDVTDRPNDAALPEPAAQVECAAADRDAHFPITSGHDYIADVGYQTASGSWLSLAQSNLVQAGGRQESTLTGNFPGAAVLGGAAAVAGAAVAGAAVGQAANSAISNSRIVMAPHSSQKAYAFWEVPETAKSALKAAGGQAYQLRIHDVTAIDIERQSPNSTLTYGLSESDCDRTVHLPNDHSEYVAEVGYQTASEDWLTLARSIPVTPSQVLTQSDNTADLTDTVPEQTSPIPVAAAVATGSLSAATVKARQADPTDGNNLDTPQVPPLNQGSTQTVQVHSRNNAIMFDEGQLHHIEHNVASTYQLTSGMYTLQLRDGVFNYDADDNHPGEAFVLLWVHGGTVINQKTGVPVSSTWTTLNGYDDTLILDVRERVKICAFFLDTYPDDNSGEVTLSIVKQ</sequence>
<dbReference type="PANTHER" id="PTHR30570">
    <property type="entry name" value="PERIPLASMIC PHOSPHATE BINDING COMPONENT OF PHOSPHATE ABC TRANSPORTER"/>
    <property type="match status" value="1"/>
</dbReference>
<dbReference type="AlphaFoldDB" id="A0A6M0RT36"/>
<dbReference type="EMBL" id="QXHD01000004">
    <property type="protein sequence ID" value="NEZ59408.1"/>
    <property type="molecule type" value="Genomic_DNA"/>
</dbReference>
<comment type="caution">
    <text evidence="4">The sequence shown here is derived from an EMBL/GenBank/DDBJ whole genome shotgun (WGS) entry which is preliminary data.</text>
</comment>
<evidence type="ECO:0000313" key="5">
    <source>
        <dbReference type="Proteomes" id="UP000481033"/>
    </source>
</evidence>
<dbReference type="PANTHER" id="PTHR30570:SF1">
    <property type="entry name" value="PHOSPHATE-BINDING PROTEIN PSTS"/>
    <property type="match status" value="1"/>
</dbReference>